<evidence type="ECO:0000256" key="1">
    <source>
        <dbReference type="SAM" id="Phobius"/>
    </source>
</evidence>
<name>A0A0A5GN01_9BACI</name>
<dbReference type="EMBL" id="AVPE01000006">
    <property type="protein sequence ID" value="KGX92510.1"/>
    <property type="molecule type" value="Genomic_DNA"/>
</dbReference>
<sequence>MNRTMRSLIGLIGSLVLIVASSFILLTKDIPSQTTTVQTIFLVSGVVGVITNGIIIKKLKA</sequence>
<gene>
    <name evidence="2" type="ORF">N781_16880</name>
</gene>
<comment type="caution">
    <text evidence="2">The sequence shown here is derived from an EMBL/GenBank/DDBJ whole genome shotgun (WGS) entry which is preliminary data.</text>
</comment>
<keyword evidence="3" id="KW-1185">Reference proteome</keyword>
<dbReference type="Proteomes" id="UP000030528">
    <property type="component" value="Unassembled WGS sequence"/>
</dbReference>
<keyword evidence="1" id="KW-0472">Membrane</keyword>
<dbReference type="RefSeq" id="WP_026800436.1">
    <property type="nucleotide sequence ID" value="NZ_AULI01000008.1"/>
</dbReference>
<evidence type="ECO:0000313" key="2">
    <source>
        <dbReference type="EMBL" id="KGX92510.1"/>
    </source>
</evidence>
<keyword evidence="1" id="KW-0812">Transmembrane</keyword>
<protein>
    <submittedName>
        <fullName evidence="2">Uncharacterized protein</fullName>
    </submittedName>
</protein>
<keyword evidence="1" id="KW-1133">Transmembrane helix</keyword>
<reference evidence="2 3" key="1">
    <citation type="submission" date="2013-08" db="EMBL/GenBank/DDBJ databases">
        <authorList>
            <person name="Huang J."/>
            <person name="Wang G."/>
        </authorList>
    </citation>
    <scope>NUCLEOTIDE SEQUENCE [LARGE SCALE GENOMIC DNA]</scope>
    <source>
        <strain evidence="2 3">JSM 076056</strain>
    </source>
</reference>
<dbReference type="AlphaFoldDB" id="A0A0A5GN01"/>
<proteinExistence type="predicted"/>
<organism evidence="2 3">
    <name type="scientific">Pontibacillus halophilus JSM 076056 = DSM 19796</name>
    <dbReference type="NCBI Taxonomy" id="1385510"/>
    <lineage>
        <taxon>Bacteria</taxon>
        <taxon>Bacillati</taxon>
        <taxon>Bacillota</taxon>
        <taxon>Bacilli</taxon>
        <taxon>Bacillales</taxon>
        <taxon>Bacillaceae</taxon>
        <taxon>Pontibacillus</taxon>
    </lineage>
</organism>
<feature type="transmembrane region" description="Helical" evidence="1">
    <location>
        <begin position="37"/>
        <end position="56"/>
    </location>
</feature>
<evidence type="ECO:0000313" key="3">
    <source>
        <dbReference type="Proteomes" id="UP000030528"/>
    </source>
</evidence>
<accession>A0A0A5GN01</accession>